<comment type="caution">
    <text evidence="1">The sequence shown here is derived from an EMBL/GenBank/DDBJ whole genome shotgun (WGS) entry which is preliminary data.</text>
</comment>
<name>A0A9Q0KP67_9MAGN</name>
<reference evidence="1" key="1">
    <citation type="journal article" date="2023" name="Plant J.">
        <title>The genome of the king protea, Protea cynaroides.</title>
        <authorList>
            <person name="Chang J."/>
            <person name="Duong T.A."/>
            <person name="Schoeman C."/>
            <person name="Ma X."/>
            <person name="Roodt D."/>
            <person name="Barker N."/>
            <person name="Li Z."/>
            <person name="Van de Peer Y."/>
            <person name="Mizrachi E."/>
        </authorList>
    </citation>
    <scope>NUCLEOTIDE SEQUENCE</scope>
    <source>
        <tissue evidence="1">Young leaves</tissue>
    </source>
</reference>
<organism evidence="1 2">
    <name type="scientific">Protea cynaroides</name>
    <dbReference type="NCBI Taxonomy" id="273540"/>
    <lineage>
        <taxon>Eukaryota</taxon>
        <taxon>Viridiplantae</taxon>
        <taxon>Streptophyta</taxon>
        <taxon>Embryophyta</taxon>
        <taxon>Tracheophyta</taxon>
        <taxon>Spermatophyta</taxon>
        <taxon>Magnoliopsida</taxon>
        <taxon>Proteales</taxon>
        <taxon>Proteaceae</taxon>
        <taxon>Protea</taxon>
    </lineage>
</organism>
<dbReference type="EMBL" id="JAMYWD010000004">
    <property type="protein sequence ID" value="KAJ4974242.1"/>
    <property type="molecule type" value="Genomic_DNA"/>
</dbReference>
<dbReference type="PANTHER" id="PTHR35135">
    <property type="entry name" value="OS05G0517800 PROTEIN"/>
    <property type="match status" value="1"/>
</dbReference>
<dbReference type="AlphaFoldDB" id="A0A9Q0KP67"/>
<proteinExistence type="predicted"/>
<sequence>MALTNFILTVAGVGAVVLLFRSDVKHSAAIFRRNVRQIRHWLEEDSASASKAAEKFFKIEEMNRGKEQKLTWICQSVVEETTSPLPVGLTREEGEVHVAKKLFEGSRACIQE</sequence>
<accession>A0A9Q0KP67</accession>
<dbReference type="Proteomes" id="UP001141806">
    <property type="component" value="Unassembled WGS sequence"/>
</dbReference>
<dbReference type="OrthoDB" id="2019035at2759"/>
<gene>
    <name evidence="1" type="ORF">NE237_007416</name>
</gene>
<evidence type="ECO:0000313" key="1">
    <source>
        <dbReference type="EMBL" id="KAJ4974242.1"/>
    </source>
</evidence>
<evidence type="ECO:0000313" key="2">
    <source>
        <dbReference type="Proteomes" id="UP001141806"/>
    </source>
</evidence>
<keyword evidence="2" id="KW-1185">Reference proteome</keyword>
<dbReference type="PANTHER" id="PTHR35135:SF3">
    <property type="entry name" value="OS05G0517800 PROTEIN"/>
    <property type="match status" value="1"/>
</dbReference>
<protein>
    <submittedName>
        <fullName evidence="1">Uncharacterized protein</fullName>
    </submittedName>
</protein>